<dbReference type="Proteomes" id="UP000220133">
    <property type="component" value="Chromosome"/>
</dbReference>
<protein>
    <submittedName>
        <fullName evidence="1">Uncharacterized protein</fullName>
    </submittedName>
</protein>
<dbReference type="EMBL" id="CP023777">
    <property type="protein sequence ID" value="ATL46294.1"/>
    <property type="molecule type" value="Genomic_DNA"/>
</dbReference>
<proteinExistence type="predicted"/>
<evidence type="ECO:0000313" key="1">
    <source>
        <dbReference type="EMBL" id="ATL46294.1"/>
    </source>
</evidence>
<dbReference type="RefSeq" id="WP_098192682.1">
    <property type="nucleotide sequence ID" value="NZ_CP023777.1"/>
</dbReference>
<keyword evidence="2" id="KW-1185">Reference proteome</keyword>
<evidence type="ECO:0000313" key="2">
    <source>
        <dbReference type="Proteomes" id="UP000220133"/>
    </source>
</evidence>
<name>A0A291QR31_9BACT</name>
<accession>A0A291QR31</accession>
<sequence length="142" mass="15311">MSIQPYLKTIFACLFIGLSCSFCSKKDKAKPKPVEKDLAVTIDGVIVDSDMNATQGTTHNITINITSEMPPGGVTIEVTAMETPQNTMIPQDGPITTSEKSTSFTLKDLTSLKLVQVTVKVTSVSKPGNTVTLQFGTWNKVQ</sequence>
<organism evidence="1 2">
    <name type="scientific">Chitinophaga caeni</name>
    <dbReference type="NCBI Taxonomy" id="2029983"/>
    <lineage>
        <taxon>Bacteria</taxon>
        <taxon>Pseudomonadati</taxon>
        <taxon>Bacteroidota</taxon>
        <taxon>Chitinophagia</taxon>
        <taxon>Chitinophagales</taxon>
        <taxon>Chitinophagaceae</taxon>
        <taxon>Chitinophaga</taxon>
    </lineage>
</organism>
<dbReference type="OrthoDB" id="673157at2"/>
<dbReference type="KEGG" id="cbae:COR50_03405"/>
<dbReference type="AlphaFoldDB" id="A0A291QR31"/>
<reference evidence="1 2" key="1">
    <citation type="submission" date="2017-10" db="EMBL/GenBank/DDBJ databases">
        <title>Paenichitinophaga pekingensis gen. nov., sp. nov., isolated from activated sludge.</title>
        <authorList>
            <person name="Jin D."/>
            <person name="Kong X."/>
            <person name="Deng Y."/>
            <person name="Bai Z."/>
        </authorList>
    </citation>
    <scope>NUCLEOTIDE SEQUENCE [LARGE SCALE GENOMIC DNA]</scope>
    <source>
        <strain evidence="1 2">13</strain>
    </source>
</reference>
<gene>
    <name evidence="1" type="ORF">COR50_03405</name>
</gene>